<evidence type="ECO:0000313" key="2">
    <source>
        <dbReference type="Proteomes" id="UP000092993"/>
    </source>
</evidence>
<comment type="caution">
    <text evidence="1">The sequence shown here is derived from an EMBL/GenBank/DDBJ whole genome shotgun (WGS) entry which is preliminary data.</text>
</comment>
<dbReference type="AlphaFoldDB" id="A0A1C7M6S3"/>
<name>A0A1C7M6S3_GRIFR</name>
<organism evidence="1 2">
    <name type="scientific">Grifola frondosa</name>
    <name type="common">Maitake</name>
    <name type="synonym">Polyporus frondosus</name>
    <dbReference type="NCBI Taxonomy" id="5627"/>
    <lineage>
        <taxon>Eukaryota</taxon>
        <taxon>Fungi</taxon>
        <taxon>Dikarya</taxon>
        <taxon>Basidiomycota</taxon>
        <taxon>Agaricomycotina</taxon>
        <taxon>Agaricomycetes</taxon>
        <taxon>Polyporales</taxon>
        <taxon>Grifolaceae</taxon>
        <taxon>Grifola</taxon>
    </lineage>
</organism>
<proteinExistence type="predicted"/>
<protein>
    <submittedName>
        <fullName evidence="1">Uncharacterized protein</fullName>
    </submittedName>
</protein>
<accession>A0A1C7M6S3</accession>
<gene>
    <name evidence="1" type="ORF">A0H81_07895</name>
</gene>
<dbReference type="EMBL" id="LUGG01000009">
    <property type="protein sequence ID" value="OBZ72600.1"/>
    <property type="molecule type" value="Genomic_DNA"/>
</dbReference>
<sequence length="122" mass="13741">MPNEGNDEEQEAGIAGMTDHAAGTAVFNVTPQAGAIATAGTEEIPERTYLSSCFWNFVDNLLVEMHMEAMDRLMDAEAVQKDLQMQFTNILMDDFKLYKLKNQVASNVTSSWQRAIEKEFTW</sequence>
<dbReference type="Proteomes" id="UP000092993">
    <property type="component" value="Unassembled WGS sequence"/>
</dbReference>
<keyword evidence="2" id="KW-1185">Reference proteome</keyword>
<dbReference type="OrthoDB" id="3177248at2759"/>
<reference evidence="1 2" key="1">
    <citation type="submission" date="2016-03" db="EMBL/GenBank/DDBJ databases">
        <title>Whole genome sequencing of Grifola frondosa 9006-11.</title>
        <authorList>
            <person name="Min B."/>
            <person name="Park H."/>
            <person name="Kim J.-G."/>
            <person name="Cho H."/>
            <person name="Oh Y.-L."/>
            <person name="Kong W.-S."/>
            <person name="Choi I.-G."/>
        </authorList>
    </citation>
    <scope>NUCLEOTIDE SEQUENCE [LARGE SCALE GENOMIC DNA]</scope>
    <source>
        <strain evidence="1 2">9006-11</strain>
    </source>
</reference>
<evidence type="ECO:0000313" key="1">
    <source>
        <dbReference type="EMBL" id="OBZ72600.1"/>
    </source>
</evidence>